<dbReference type="SUPFAM" id="SSF57903">
    <property type="entry name" value="FYVE/PHD zinc finger"/>
    <property type="match status" value="2"/>
</dbReference>
<dbReference type="PANTHER" id="PTHR47636:SF1">
    <property type="entry name" value="TRANSCRIPTIONAL REGULATORY PROTEIN RCO1"/>
    <property type="match status" value="1"/>
</dbReference>
<keyword evidence="1" id="KW-0479">Metal-binding</keyword>
<protein>
    <submittedName>
        <fullName evidence="7">Similar to Saccharomyces cerevisiae YMR075W RCO1 Essential subunit of the histone deacetylase Rpd3S complex</fullName>
    </submittedName>
</protein>
<evidence type="ECO:0000259" key="6">
    <source>
        <dbReference type="PROSITE" id="PS50016"/>
    </source>
</evidence>
<dbReference type="PROSITE" id="PS01359">
    <property type="entry name" value="ZF_PHD_1"/>
    <property type="match status" value="1"/>
</dbReference>
<dbReference type="STRING" id="1173061.A0A0J9XI84"/>
<dbReference type="InterPro" id="IPR019786">
    <property type="entry name" value="Zinc_finger_PHD-type_CS"/>
</dbReference>
<dbReference type="InterPro" id="IPR001965">
    <property type="entry name" value="Znf_PHD"/>
</dbReference>
<dbReference type="InterPro" id="IPR052819">
    <property type="entry name" value="Chromatin_regulatory_protein"/>
</dbReference>
<dbReference type="PANTHER" id="PTHR47636">
    <property type="entry name" value="TRANSCRIPTIONAL REGULATORY PROTEIN RCO1"/>
    <property type="match status" value="1"/>
</dbReference>
<evidence type="ECO:0000256" key="3">
    <source>
        <dbReference type="ARBA" id="ARBA00022833"/>
    </source>
</evidence>
<proteinExistence type="predicted"/>
<dbReference type="CDD" id="cd15535">
    <property type="entry name" value="PHD1_Rco1"/>
    <property type="match status" value="1"/>
</dbReference>
<comment type="caution">
    <text evidence="7">The sequence shown here is derived from an EMBL/GenBank/DDBJ whole genome shotgun (WGS) entry which is preliminary data.</text>
</comment>
<feature type="compositionally biased region" description="Basic and acidic residues" evidence="5">
    <location>
        <begin position="58"/>
        <end position="70"/>
    </location>
</feature>
<dbReference type="OrthoDB" id="5876363at2759"/>
<reference evidence="7" key="1">
    <citation type="submission" date="2014-03" db="EMBL/GenBank/DDBJ databases">
        <authorList>
            <person name="Casaregola S."/>
        </authorList>
    </citation>
    <scope>NUCLEOTIDE SEQUENCE [LARGE SCALE GENOMIC DNA]</scope>
    <source>
        <strain evidence="7">CLIB 918</strain>
    </source>
</reference>
<dbReference type="Gene3D" id="3.30.40.10">
    <property type="entry name" value="Zinc/RING finger domain, C3HC4 (zinc finger)"/>
    <property type="match status" value="2"/>
</dbReference>
<dbReference type="CDD" id="cd15534">
    <property type="entry name" value="PHD2_PHF12_Rco1"/>
    <property type="match status" value="1"/>
</dbReference>
<evidence type="ECO:0000256" key="5">
    <source>
        <dbReference type="SAM" id="MobiDB-lite"/>
    </source>
</evidence>
<evidence type="ECO:0000313" key="7">
    <source>
        <dbReference type="EMBL" id="CDO57136.1"/>
    </source>
</evidence>
<dbReference type="SMART" id="SM00249">
    <property type="entry name" value="PHD"/>
    <property type="match status" value="2"/>
</dbReference>
<dbReference type="PROSITE" id="PS50016">
    <property type="entry name" value="ZF_PHD_2"/>
    <property type="match status" value="1"/>
</dbReference>
<dbReference type="Proteomes" id="UP000242525">
    <property type="component" value="Unassembled WGS sequence"/>
</dbReference>
<accession>A0A0J9XI84</accession>
<feature type="region of interest" description="Disordered" evidence="5">
    <location>
        <begin position="157"/>
        <end position="207"/>
    </location>
</feature>
<keyword evidence="3" id="KW-0862">Zinc</keyword>
<feature type="region of interest" description="Disordered" evidence="5">
    <location>
        <begin position="586"/>
        <end position="607"/>
    </location>
</feature>
<gene>
    <name evidence="7" type="ORF">BN980_GECA19s00307g</name>
</gene>
<evidence type="ECO:0000313" key="8">
    <source>
        <dbReference type="Proteomes" id="UP000242525"/>
    </source>
</evidence>
<feature type="region of interest" description="Disordered" evidence="5">
    <location>
        <begin position="1"/>
        <end position="91"/>
    </location>
</feature>
<dbReference type="GO" id="GO:0008270">
    <property type="term" value="F:zinc ion binding"/>
    <property type="evidence" value="ECO:0007669"/>
    <property type="project" value="UniProtKB-KW"/>
</dbReference>
<dbReference type="InterPro" id="IPR011011">
    <property type="entry name" value="Znf_FYVE_PHD"/>
</dbReference>
<evidence type="ECO:0000256" key="4">
    <source>
        <dbReference type="PROSITE-ProRule" id="PRU00146"/>
    </source>
</evidence>
<evidence type="ECO:0000256" key="1">
    <source>
        <dbReference type="ARBA" id="ARBA00022723"/>
    </source>
</evidence>
<dbReference type="InterPro" id="IPR013083">
    <property type="entry name" value="Znf_RING/FYVE/PHD"/>
</dbReference>
<feature type="compositionally biased region" description="Polar residues" evidence="5">
    <location>
        <begin position="177"/>
        <end position="188"/>
    </location>
</feature>
<dbReference type="EMBL" id="CCBN010000019">
    <property type="protein sequence ID" value="CDO57136.1"/>
    <property type="molecule type" value="Genomic_DNA"/>
</dbReference>
<dbReference type="Pfam" id="PF00628">
    <property type="entry name" value="PHD"/>
    <property type="match status" value="2"/>
</dbReference>
<name>A0A0J9XI84_GEOCN</name>
<dbReference type="AlphaFoldDB" id="A0A0J9XI84"/>
<keyword evidence="8" id="KW-1185">Reference proteome</keyword>
<evidence type="ECO:0000256" key="2">
    <source>
        <dbReference type="ARBA" id="ARBA00022771"/>
    </source>
</evidence>
<sequence>MVQLPGTTGYPLGMPPPAKLLPKPRKKFEKVPFLSNNSSRRFPLTRETRSQSIESDDTTPRSADESEGKHTTRRTSSKSQSPALNGEALSPSAELHQNTINAIQDELNKNLKTTISDKLVKPCHMRSSLKRLHIDLEEYDPDMYERLTNRIGSERLGIKQYEKPSPTVSRNRKRFRQTTAQDSNSIGSRNRRQKRMNGYQHDSGNASGTDMAMDNDDFCFTCGGLGRFLCCESCPKSFHFSCVDPPLDEESLPEGEWFCKECRAKRSPPPPHKGMFRGLLANLDKRNPVVYKLPNSIKNRFVGVYANESGEYRDLDVKVYKSTRSGFLEDQDLLKLTDKQGNPIFCYKCKGSTMGSIPMARCDYCSLSWHLDCLDPPLPTAKTVGTKWKCPNHADKVYKKARRPKHAQVVDTSLRRGYQNDGNVDVIDSSDEEKLDVFSKDIPEFNITHREGSPVIKVVAPPQPSLFQESQPHDTNEVALHLPSDGVKLDFIRPNSQVDSQNAQESQVLNNTEILVSLDHLGILNKDVRETVRNLSFLKYENTTDYKVASCRSNIELLLETALTFNPPEEPKTLLEALKLDGPEEPYTPAHQPLIKSTTRGGKRGGGGPYKHIITLRTNKAASAAKAAATAAHTETKPRKAVLEKAMPDDFGDKALHDAATSLTDEERNNLIKIRELMQAKNKDELVRFLVDGAQ</sequence>
<dbReference type="GO" id="GO:0006357">
    <property type="term" value="P:regulation of transcription by RNA polymerase II"/>
    <property type="evidence" value="ECO:0007669"/>
    <property type="project" value="TreeGrafter"/>
</dbReference>
<keyword evidence="2 4" id="KW-0863">Zinc-finger</keyword>
<feature type="domain" description="PHD-type" evidence="6">
    <location>
        <begin position="216"/>
        <end position="265"/>
    </location>
</feature>
<dbReference type="GO" id="GO:0032221">
    <property type="term" value="C:Rpd3S complex"/>
    <property type="evidence" value="ECO:0007669"/>
    <property type="project" value="TreeGrafter"/>
</dbReference>
<organism evidence="7 8">
    <name type="scientific">Geotrichum candidum</name>
    <name type="common">Oospora lactis</name>
    <name type="synonym">Dipodascus geotrichum</name>
    <dbReference type="NCBI Taxonomy" id="1173061"/>
    <lineage>
        <taxon>Eukaryota</taxon>
        <taxon>Fungi</taxon>
        <taxon>Dikarya</taxon>
        <taxon>Ascomycota</taxon>
        <taxon>Saccharomycotina</taxon>
        <taxon>Dipodascomycetes</taxon>
        <taxon>Dipodascales</taxon>
        <taxon>Dipodascaceae</taxon>
        <taxon>Geotrichum</taxon>
    </lineage>
</organism>
<dbReference type="InterPro" id="IPR019787">
    <property type="entry name" value="Znf_PHD-finger"/>
</dbReference>